<comment type="similarity">
    <text evidence="1">Belongs to the glycosyltransferase 2 family.</text>
</comment>
<sequence>MCILFLRGLIILVKKGYFIKRIASDIYIYIYIYAVYLLFFWRGGDVLTEKTQPSVTVLIPVYNGEEHIGDCLDSLLNQSYDNYQIVVVNDGSRDKTLEKLQQYPVKILSYEENKGISYALNYGIDHIDTDYIIRMDADDLAHYDRIRIQVNFMENNPRVFMSGCTSYPGPVHGNKWEVAFGERRLTTFNELRTFYLFHPYLLHPGVIFRTKRWKEKGYRYDSRFDGVEDFELHRRIIMEEEVYLLHLHLIHVRAREGSASSVPQSVTLERLNRVNRHFYQSHGVPYEGDMLYLGKTMFPATYSTSRAELEKAENFASQLLEVDYFKQRLKRDIIKPLFAYLYQIARE</sequence>
<name>A0A3R8R180_STRSU</name>
<keyword evidence="3 6" id="KW-0808">Transferase</keyword>
<accession>A0A3R8R180</accession>
<dbReference type="InterPro" id="IPR029044">
    <property type="entry name" value="Nucleotide-diphossugar_trans"/>
</dbReference>
<dbReference type="CDD" id="cd00761">
    <property type="entry name" value="Glyco_tranf_GTA_type"/>
    <property type="match status" value="1"/>
</dbReference>
<dbReference type="Gene3D" id="3.90.550.10">
    <property type="entry name" value="Spore Coat Polysaccharide Biosynthesis Protein SpsA, Chain A"/>
    <property type="match status" value="1"/>
</dbReference>
<keyword evidence="4" id="KW-1133">Transmembrane helix</keyword>
<dbReference type="PANTHER" id="PTHR43685:SF5">
    <property type="entry name" value="GLYCOSYLTRANSFERASE EPSE-RELATED"/>
    <property type="match status" value="1"/>
</dbReference>
<dbReference type="EMBL" id="RSDG01000100">
    <property type="protein sequence ID" value="RRR43148.1"/>
    <property type="molecule type" value="Genomic_DNA"/>
</dbReference>
<evidence type="ECO:0000313" key="6">
    <source>
        <dbReference type="EMBL" id="RRR43148.1"/>
    </source>
</evidence>
<dbReference type="Pfam" id="PF00535">
    <property type="entry name" value="Glycos_transf_2"/>
    <property type="match status" value="1"/>
</dbReference>
<evidence type="ECO:0000259" key="5">
    <source>
        <dbReference type="Pfam" id="PF00535"/>
    </source>
</evidence>
<feature type="transmembrane region" description="Helical" evidence="4">
    <location>
        <begin position="26"/>
        <end position="44"/>
    </location>
</feature>
<dbReference type="GO" id="GO:0016757">
    <property type="term" value="F:glycosyltransferase activity"/>
    <property type="evidence" value="ECO:0007669"/>
    <property type="project" value="UniProtKB-KW"/>
</dbReference>
<evidence type="ECO:0000256" key="3">
    <source>
        <dbReference type="ARBA" id="ARBA00022679"/>
    </source>
</evidence>
<feature type="domain" description="Glycosyltransferase 2-like" evidence="5">
    <location>
        <begin position="56"/>
        <end position="193"/>
    </location>
</feature>
<gene>
    <name evidence="6" type="ORF">EJA00_10325</name>
</gene>
<dbReference type="AlphaFoldDB" id="A0A3R8R180"/>
<evidence type="ECO:0000256" key="1">
    <source>
        <dbReference type="ARBA" id="ARBA00006739"/>
    </source>
</evidence>
<keyword evidence="4" id="KW-0472">Membrane</keyword>
<evidence type="ECO:0000313" key="7">
    <source>
        <dbReference type="Proteomes" id="UP000273973"/>
    </source>
</evidence>
<comment type="caution">
    <text evidence="6">The sequence shown here is derived from an EMBL/GenBank/DDBJ whole genome shotgun (WGS) entry which is preliminary data.</text>
</comment>
<dbReference type="PANTHER" id="PTHR43685">
    <property type="entry name" value="GLYCOSYLTRANSFERASE"/>
    <property type="match status" value="1"/>
</dbReference>
<evidence type="ECO:0000256" key="4">
    <source>
        <dbReference type="SAM" id="Phobius"/>
    </source>
</evidence>
<dbReference type="Proteomes" id="UP000273973">
    <property type="component" value="Unassembled WGS sequence"/>
</dbReference>
<proteinExistence type="inferred from homology"/>
<keyword evidence="4" id="KW-0812">Transmembrane</keyword>
<keyword evidence="2" id="KW-0328">Glycosyltransferase</keyword>
<reference evidence="6 7" key="2">
    <citation type="submission" date="2018-12" db="EMBL/GenBank/DDBJ databases">
        <title>Whole-genome sequences of fifteen clinical Streptococcus suis strains isolated from pigs between 2006 and 2018.</title>
        <authorList>
            <person name="Stevens M.J.A."/>
            <person name="Cernela N."/>
            <person name="Spoerry Serrano N."/>
            <person name="Schmitt S."/>
            <person name="Schrenzel J."/>
            <person name="Stephan R."/>
        </authorList>
    </citation>
    <scope>NUCLEOTIDE SEQUENCE [LARGE SCALE GENOMIC DNA]</scope>
    <source>
        <strain evidence="6 7">SS1014</strain>
    </source>
</reference>
<dbReference type="InterPro" id="IPR050834">
    <property type="entry name" value="Glycosyltransf_2"/>
</dbReference>
<dbReference type="SUPFAM" id="SSF53448">
    <property type="entry name" value="Nucleotide-diphospho-sugar transferases"/>
    <property type="match status" value="1"/>
</dbReference>
<reference evidence="6 7" key="1">
    <citation type="submission" date="2018-11" db="EMBL/GenBank/DDBJ databases">
        <authorList>
            <person name="Stevens M.J."/>
            <person name="Cernela N."/>
            <person name="Spoerry Serrano N."/>
            <person name="Schmitt S."/>
            <person name="Schrenzel J."/>
            <person name="Stephan R."/>
        </authorList>
    </citation>
    <scope>NUCLEOTIDE SEQUENCE [LARGE SCALE GENOMIC DNA]</scope>
    <source>
        <strain evidence="6 7">SS1014</strain>
    </source>
</reference>
<organism evidence="6 7">
    <name type="scientific">Streptococcus suis</name>
    <dbReference type="NCBI Taxonomy" id="1307"/>
    <lineage>
        <taxon>Bacteria</taxon>
        <taxon>Bacillati</taxon>
        <taxon>Bacillota</taxon>
        <taxon>Bacilli</taxon>
        <taxon>Lactobacillales</taxon>
        <taxon>Streptococcaceae</taxon>
        <taxon>Streptococcus</taxon>
    </lineage>
</organism>
<protein>
    <submittedName>
        <fullName evidence="6">Glycosyltransferase family 2 protein</fullName>
    </submittedName>
</protein>
<dbReference type="InterPro" id="IPR001173">
    <property type="entry name" value="Glyco_trans_2-like"/>
</dbReference>
<evidence type="ECO:0000256" key="2">
    <source>
        <dbReference type="ARBA" id="ARBA00022676"/>
    </source>
</evidence>